<protein>
    <submittedName>
        <fullName evidence="1">Uncharacterized protein</fullName>
    </submittedName>
</protein>
<comment type="caution">
    <text evidence="1">The sequence shown here is derived from an EMBL/GenBank/DDBJ whole genome shotgun (WGS) entry which is preliminary data.</text>
</comment>
<proteinExistence type="predicted"/>
<sequence>VREGNVRLKHLFDGSVVDIPAHYCVTAKAGSDLSPTRLPASKNHWKSSLDTQAGGFGKWLPATKKRPGAQKALPFIPAKYPDLTISLLGIPVSGRSGPPVVLTPSAQFLVRGRLHHPAKIKFGIAVSDDNGEFAGMFRGDLLNEQPITKIDEEKCFEVIYQLGDFSIDPCTRNKPNKFVGEPDGLYLDRVWVYTKSRERTSGLMVHEVELIPGEIK</sequence>
<gene>
    <name evidence="1" type="ORF">S01H1_13366</name>
</gene>
<name>X0TGP7_9ZZZZ</name>
<feature type="non-terminal residue" evidence="1">
    <location>
        <position position="1"/>
    </location>
</feature>
<accession>X0TGP7</accession>
<evidence type="ECO:0000313" key="1">
    <source>
        <dbReference type="EMBL" id="GAF75270.1"/>
    </source>
</evidence>
<dbReference type="AlphaFoldDB" id="X0TGP7"/>
<organism evidence="1">
    <name type="scientific">marine sediment metagenome</name>
    <dbReference type="NCBI Taxonomy" id="412755"/>
    <lineage>
        <taxon>unclassified sequences</taxon>
        <taxon>metagenomes</taxon>
        <taxon>ecological metagenomes</taxon>
    </lineage>
</organism>
<reference evidence="1" key="1">
    <citation type="journal article" date="2014" name="Front. Microbiol.">
        <title>High frequency of phylogenetically diverse reductive dehalogenase-homologous genes in deep subseafloor sedimentary metagenomes.</title>
        <authorList>
            <person name="Kawai M."/>
            <person name="Futagami T."/>
            <person name="Toyoda A."/>
            <person name="Takaki Y."/>
            <person name="Nishi S."/>
            <person name="Hori S."/>
            <person name="Arai W."/>
            <person name="Tsubouchi T."/>
            <person name="Morono Y."/>
            <person name="Uchiyama I."/>
            <person name="Ito T."/>
            <person name="Fujiyama A."/>
            <person name="Inagaki F."/>
            <person name="Takami H."/>
        </authorList>
    </citation>
    <scope>NUCLEOTIDE SEQUENCE</scope>
    <source>
        <strain evidence="1">Expedition CK06-06</strain>
    </source>
</reference>
<dbReference type="EMBL" id="BARS01006895">
    <property type="protein sequence ID" value="GAF75270.1"/>
    <property type="molecule type" value="Genomic_DNA"/>
</dbReference>